<protein>
    <submittedName>
        <fullName evidence="1">Uncharacterized protein</fullName>
    </submittedName>
</protein>
<sequence>MRSVSQRSWVGQSWSDLQEQASVAAATRIRAGTAGVHPWTGQVHPWTDQVPPWTARIKGLCGSASTSAY</sequence>
<dbReference type="Proteomes" id="UP000823941">
    <property type="component" value="Chromosome 19"/>
</dbReference>
<organism evidence="1 2">
    <name type="scientific">Plutella xylostella</name>
    <name type="common">Diamondback moth</name>
    <name type="synonym">Plutella maculipennis</name>
    <dbReference type="NCBI Taxonomy" id="51655"/>
    <lineage>
        <taxon>Eukaryota</taxon>
        <taxon>Metazoa</taxon>
        <taxon>Ecdysozoa</taxon>
        <taxon>Arthropoda</taxon>
        <taxon>Hexapoda</taxon>
        <taxon>Insecta</taxon>
        <taxon>Pterygota</taxon>
        <taxon>Neoptera</taxon>
        <taxon>Endopterygota</taxon>
        <taxon>Lepidoptera</taxon>
        <taxon>Glossata</taxon>
        <taxon>Ditrysia</taxon>
        <taxon>Yponomeutoidea</taxon>
        <taxon>Plutellidae</taxon>
        <taxon>Plutella</taxon>
    </lineage>
</organism>
<name>A0ABQ7Q7N1_PLUXY</name>
<accession>A0ABQ7Q7N1</accession>
<comment type="caution">
    <text evidence="1">The sequence shown here is derived from an EMBL/GenBank/DDBJ whole genome shotgun (WGS) entry which is preliminary data.</text>
</comment>
<reference evidence="1 2" key="1">
    <citation type="submission" date="2021-06" db="EMBL/GenBank/DDBJ databases">
        <title>A haploid diamondback moth (Plutella xylostella L.) genome assembly resolves 31 chromosomes and identifies a diamide resistance mutation.</title>
        <authorList>
            <person name="Ward C.M."/>
            <person name="Perry K.D."/>
            <person name="Baker G."/>
            <person name="Powis K."/>
            <person name="Heckel D.G."/>
            <person name="Baxter S.W."/>
        </authorList>
    </citation>
    <scope>NUCLEOTIDE SEQUENCE [LARGE SCALE GENOMIC DNA]</scope>
    <source>
        <strain evidence="1 2">LV</strain>
        <tissue evidence="1">Single pupa</tissue>
    </source>
</reference>
<evidence type="ECO:0000313" key="2">
    <source>
        <dbReference type="Proteomes" id="UP000823941"/>
    </source>
</evidence>
<keyword evidence="2" id="KW-1185">Reference proteome</keyword>
<dbReference type="EMBL" id="JAHIBW010000019">
    <property type="protein sequence ID" value="KAG7301243.1"/>
    <property type="molecule type" value="Genomic_DNA"/>
</dbReference>
<gene>
    <name evidence="1" type="ORF">JYU34_014143</name>
</gene>
<evidence type="ECO:0000313" key="1">
    <source>
        <dbReference type="EMBL" id="KAG7301243.1"/>
    </source>
</evidence>
<proteinExistence type="predicted"/>